<organism evidence="2 3">
    <name type="scientific">Rhodopseudomonas faecalis</name>
    <dbReference type="NCBI Taxonomy" id="99655"/>
    <lineage>
        <taxon>Bacteria</taxon>
        <taxon>Pseudomonadati</taxon>
        <taxon>Pseudomonadota</taxon>
        <taxon>Alphaproteobacteria</taxon>
        <taxon>Hyphomicrobiales</taxon>
        <taxon>Nitrobacteraceae</taxon>
        <taxon>Rhodopseudomonas</taxon>
    </lineage>
</organism>
<feature type="chain" id="PRO_5016364321" evidence="1">
    <location>
        <begin position="22"/>
        <end position="135"/>
    </location>
</feature>
<gene>
    <name evidence="2" type="ORF">BJ122_101130</name>
</gene>
<reference evidence="2 3" key="1">
    <citation type="submission" date="2018-06" db="EMBL/GenBank/DDBJ databases">
        <title>Genomic Encyclopedia of Archaeal and Bacterial Type Strains, Phase II (KMG-II): from individual species to whole genera.</title>
        <authorList>
            <person name="Goeker M."/>
        </authorList>
    </citation>
    <scope>NUCLEOTIDE SEQUENCE [LARGE SCALE GENOMIC DNA]</scope>
    <source>
        <strain evidence="2 3">JCM 11668</strain>
    </source>
</reference>
<comment type="caution">
    <text evidence="2">The sequence shown here is derived from an EMBL/GenBank/DDBJ whole genome shotgun (WGS) entry which is preliminary data.</text>
</comment>
<dbReference type="OrthoDB" id="8138725at2"/>
<evidence type="ECO:0000313" key="2">
    <source>
        <dbReference type="EMBL" id="PYF05391.1"/>
    </source>
</evidence>
<proteinExistence type="predicted"/>
<protein>
    <submittedName>
        <fullName evidence="2">Uncharacterized protein</fullName>
    </submittedName>
</protein>
<dbReference type="Proteomes" id="UP000248148">
    <property type="component" value="Unassembled WGS sequence"/>
</dbReference>
<dbReference type="EMBL" id="QJTI01000001">
    <property type="protein sequence ID" value="PYF05391.1"/>
    <property type="molecule type" value="Genomic_DNA"/>
</dbReference>
<keyword evidence="3" id="KW-1185">Reference proteome</keyword>
<name>A0A318TKI4_9BRAD</name>
<keyword evidence="1" id="KW-0732">Signal</keyword>
<sequence>MMLRSVVFASIVVAFCAPAHAESNNRPPMPAQPKLQLHSWSLKPTDRRIEFIRACTTHMSGRWAHPQQVCGCLHDHAVAVVEDADLREALLRGIGETGVPRIEVDWVPPSKQPLIAPTFTQIARPTMQCMFDPLT</sequence>
<dbReference type="AlphaFoldDB" id="A0A318TKI4"/>
<evidence type="ECO:0000256" key="1">
    <source>
        <dbReference type="SAM" id="SignalP"/>
    </source>
</evidence>
<accession>A0A318TKI4</accession>
<feature type="signal peptide" evidence="1">
    <location>
        <begin position="1"/>
        <end position="21"/>
    </location>
</feature>
<evidence type="ECO:0000313" key="3">
    <source>
        <dbReference type="Proteomes" id="UP000248148"/>
    </source>
</evidence>